<dbReference type="Pfam" id="PF03625">
    <property type="entry name" value="DUF302"/>
    <property type="match status" value="1"/>
</dbReference>
<dbReference type="Gene3D" id="3.30.310.70">
    <property type="entry name" value="TT1751-like domain"/>
    <property type="match status" value="1"/>
</dbReference>
<proteinExistence type="predicted"/>
<dbReference type="AlphaFoldDB" id="D0L3E7"/>
<dbReference type="STRING" id="526226.Gbro_0833"/>
<reference evidence="3" key="1">
    <citation type="submission" date="2009-10" db="EMBL/GenBank/DDBJ databases">
        <title>The complete chromosome of Gordonia bronchialis DSM 43247.</title>
        <authorList>
            <consortium name="US DOE Joint Genome Institute (JGI-PGF)"/>
            <person name="Lucas S."/>
            <person name="Copeland A."/>
            <person name="Lapidus A."/>
            <person name="Glavina del Rio T."/>
            <person name="Dalin E."/>
            <person name="Tice H."/>
            <person name="Bruce D."/>
            <person name="Goodwin L."/>
            <person name="Pitluck S."/>
            <person name="Kyrpides N."/>
            <person name="Mavromatis K."/>
            <person name="Ivanova N."/>
            <person name="Ovchinnikova G."/>
            <person name="Saunders E."/>
            <person name="Brettin T."/>
            <person name="Detter J.C."/>
            <person name="Han C."/>
            <person name="Larimer F."/>
            <person name="Land M."/>
            <person name="Hauser L."/>
            <person name="Markowitz V."/>
            <person name="Cheng J.-F."/>
            <person name="Hugenholtz P."/>
            <person name="Woyke T."/>
            <person name="Wu D."/>
            <person name="Jando M."/>
            <person name="Schneider S."/>
            <person name="Goeker M."/>
            <person name="Klenk H.-P."/>
            <person name="Eisen J.A."/>
        </authorList>
    </citation>
    <scope>NUCLEOTIDE SEQUENCE [LARGE SCALE GENOMIC DNA]</scope>
    <source>
        <strain evidence="3">ATCC 25592 / DSM 43247 / BCRC 13721 / JCM 3198 / KCTC 3076 / NBRC 16047 / NCTC 10667</strain>
    </source>
</reference>
<dbReference type="InterPro" id="IPR016796">
    <property type="entry name" value="UCP021774"/>
</dbReference>
<dbReference type="InterPro" id="IPR035923">
    <property type="entry name" value="TT1751-like_sf"/>
</dbReference>
<reference evidence="2 3" key="2">
    <citation type="journal article" date="2010" name="Stand. Genomic Sci.">
        <title>Complete genome sequence of Gordonia bronchialis type strain (3410).</title>
        <authorList>
            <person name="Ivanova N."/>
            <person name="Sikorski J."/>
            <person name="Jando M."/>
            <person name="Lapidus A."/>
            <person name="Nolan M."/>
            <person name="Lucas S."/>
            <person name="Del Rio T.G."/>
            <person name="Tice H."/>
            <person name="Copeland A."/>
            <person name="Cheng J.F."/>
            <person name="Chen F."/>
            <person name="Bruce D."/>
            <person name="Goodwin L."/>
            <person name="Pitluck S."/>
            <person name="Mavromatis K."/>
            <person name="Ovchinnikova G."/>
            <person name="Pati A."/>
            <person name="Chen A."/>
            <person name="Palaniappan K."/>
            <person name="Land M."/>
            <person name="Hauser L."/>
            <person name="Chang Y.J."/>
            <person name="Jeffries C.D."/>
            <person name="Chain P."/>
            <person name="Saunders E."/>
            <person name="Han C."/>
            <person name="Detter J.C."/>
            <person name="Brettin T."/>
            <person name="Rohde M."/>
            <person name="Goker M."/>
            <person name="Bristow J."/>
            <person name="Eisen J.A."/>
            <person name="Markowitz V."/>
            <person name="Hugenholtz P."/>
            <person name="Klenk H.P."/>
            <person name="Kyrpides N.C."/>
        </authorList>
    </citation>
    <scope>NUCLEOTIDE SEQUENCE [LARGE SCALE GENOMIC DNA]</scope>
    <source>
        <strain evidence="3">ATCC 25592 / DSM 43247 / BCRC 13721 / JCM 3198 / KCTC 3076 / NBRC 16047 / NCTC 10667</strain>
    </source>
</reference>
<dbReference type="PANTHER" id="PTHR38342">
    <property type="entry name" value="SLR5037 PROTEIN"/>
    <property type="match status" value="1"/>
</dbReference>
<dbReference type="EMBL" id="CP001802">
    <property type="protein sequence ID" value="ACY20146.1"/>
    <property type="molecule type" value="Genomic_DNA"/>
</dbReference>
<organism evidence="2 3">
    <name type="scientific">Gordonia bronchialis (strain ATCC 25592 / DSM 43247 / BCRC 13721 / JCM 3198 / KCTC 3076 / NBRC 16047 / NCTC 10667)</name>
    <name type="common">Rhodococcus bronchialis</name>
    <dbReference type="NCBI Taxonomy" id="526226"/>
    <lineage>
        <taxon>Bacteria</taxon>
        <taxon>Bacillati</taxon>
        <taxon>Actinomycetota</taxon>
        <taxon>Actinomycetes</taxon>
        <taxon>Mycobacteriales</taxon>
        <taxon>Gordoniaceae</taxon>
        <taxon>Gordonia</taxon>
    </lineage>
</organism>
<dbReference type="RefSeq" id="WP_012832726.1">
    <property type="nucleotide sequence ID" value="NC_013441.1"/>
</dbReference>
<gene>
    <name evidence="2" type="ordered locus">Gbro_0833</name>
</gene>
<sequence>MQLGFGTTLHTTFDDAVARTREALSEQGFGVLTEIDVTATLKKKLDEDMEKFLILGACNPGFAHRALGVERQIGLLLPCNVVVRDDTENEGTVIVEAMNPGVMVAVADAPGLPEIADGAAELLRAAIATLENSTVGASTNS</sequence>
<dbReference type="InterPro" id="IPR005180">
    <property type="entry name" value="DUF302"/>
</dbReference>
<accession>D0L3E7</accession>
<evidence type="ECO:0000259" key="1">
    <source>
        <dbReference type="Pfam" id="PF03625"/>
    </source>
</evidence>
<evidence type="ECO:0000313" key="2">
    <source>
        <dbReference type="EMBL" id="ACY20146.1"/>
    </source>
</evidence>
<dbReference type="eggNOG" id="COG3439">
    <property type="taxonomic scope" value="Bacteria"/>
</dbReference>
<protein>
    <recommendedName>
        <fullName evidence="1">DUF302 domain-containing protein</fullName>
    </recommendedName>
</protein>
<evidence type="ECO:0000313" key="3">
    <source>
        <dbReference type="Proteomes" id="UP000001219"/>
    </source>
</evidence>
<name>D0L3E7_GORB4</name>
<dbReference type="PIRSF" id="PIRSF021774">
    <property type="entry name" value="UCP021774"/>
    <property type="match status" value="1"/>
</dbReference>
<dbReference type="Proteomes" id="UP000001219">
    <property type="component" value="Chromosome"/>
</dbReference>
<dbReference type="PANTHER" id="PTHR38342:SF1">
    <property type="entry name" value="SLR5037 PROTEIN"/>
    <property type="match status" value="1"/>
</dbReference>
<feature type="domain" description="DUF302" evidence="1">
    <location>
        <begin position="35"/>
        <end position="100"/>
    </location>
</feature>
<dbReference type="KEGG" id="gbr:Gbro_0833"/>
<keyword evidence="3" id="KW-1185">Reference proteome</keyword>
<dbReference type="CDD" id="cd14797">
    <property type="entry name" value="DUF302"/>
    <property type="match status" value="1"/>
</dbReference>
<dbReference type="SUPFAM" id="SSF103247">
    <property type="entry name" value="TT1751-like"/>
    <property type="match status" value="1"/>
</dbReference>
<dbReference type="HOGENOM" id="CLU_126998_1_0_11"/>
<dbReference type="OrthoDB" id="9791067at2"/>